<proteinExistence type="predicted"/>
<protein>
    <submittedName>
        <fullName evidence="2">Uncharacterized protein</fullName>
    </submittedName>
</protein>
<evidence type="ECO:0000256" key="1">
    <source>
        <dbReference type="SAM" id="MobiDB-lite"/>
    </source>
</evidence>
<evidence type="ECO:0000313" key="2">
    <source>
        <dbReference type="EMBL" id="CEI62699.1"/>
    </source>
</evidence>
<dbReference type="Proteomes" id="UP000245910">
    <property type="component" value="Chromosome II"/>
</dbReference>
<reference evidence="3" key="1">
    <citation type="submission" date="2014-10" db="EMBL/GenBank/DDBJ databases">
        <authorList>
            <person name="King R."/>
        </authorList>
    </citation>
    <scope>NUCLEOTIDE SEQUENCE [LARGE SCALE GENOMIC DNA]</scope>
    <source>
        <strain evidence="3">A3/5</strain>
    </source>
</reference>
<dbReference type="EMBL" id="LN649230">
    <property type="protein sequence ID" value="CEI62699.1"/>
    <property type="molecule type" value="Genomic_DNA"/>
</dbReference>
<feature type="region of interest" description="Disordered" evidence="1">
    <location>
        <begin position="1"/>
        <end position="35"/>
    </location>
</feature>
<accession>A0A2L2T065</accession>
<feature type="region of interest" description="Disordered" evidence="1">
    <location>
        <begin position="40"/>
        <end position="59"/>
    </location>
</feature>
<sequence length="59" mass="5975">MLPKTHQDPASLRGPADDPVSAGNDDGPISGFCSPTRLLNGLPRLYGADPGGSPSDDIG</sequence>
<organism evidence="2 3">
    <name type="scientific">Fusarium venenatum</name>
    <dbReference type="NCBI Taxonomy" id="56646"/>
    <lineage>
        <taxon>Eukaryota</taxon>
        <taxon>Fungi</taxon>
        <taxon>Dikarya</taxon>
        <taxon>Ascomycota</taxon>
        <taxon>Pezizomycotina</taxon>
        <taxon>Sordariomycetes</taxon>
        <taxon>Hypocreomycetidae</taxon>
        <taxon>Hypocreales</taxon>
        <taxon>Nectriaceae</taxon>
        <taxon>Fusarium</taxon>
    </lineage>
</organism>
<keyword evidence="3" id="KW-1185">Reference proteome</keyword>
<dbReference type="AlphaFoldDB" id="A0A2L2T065"/>
<name>A0A2L2T065_9HYPO</name>
<evidence type="ECO:0000313" key="3">
    <source>
        <dbReference type="Proteomes" id="UP000245910"/>
    </source>
</evidence>